<proteinExistence type="predicted"/>
<dbReference type="AlphaFoldDB" id="A0A7W7KE32"/>
<accession>A0A7W7KE32</accession>
<comment type="caution">
    <text evidence="1">The sequence shown here is derived from an EMBL/GenBank/DDBJ whole genome shotgun (WGS) entry which is preliminary data.</text>
</comment>
<keyword evidence="2" id="KW-1185">Reference proteome</keyword>
<dbReference type="RefSeq" id="WP_184250007.1">
    <property type="nucleotide sequence ID" value="NZ_JACHLR010000029.1"/>
</dbReference>
<evidence type="ECO:0000313" key="2">
    <source>
        <dbReference type="Proteomes" id="UP000555448"/>
    </source>
</evidence>
<reference evidence="1 2" key="1">
    <citation type="submission" date="2020-08" db="EMBL/GenBank/DDBJ databases">
        <title>Functional genomics of gut bacteria from endangered species of beetles.</title>
        <authorList>
            <person name="Carlos-Shanley C."/>
        </authorList>
    </citation>
    <scope>NUCLEOTIDE SEQUENCE [LARGE SCALE GENOMIC DNA]</scope>
    <source>
        <strain evidence="1 2">S00245</strain>
    </source>
</reference>
<sequence>MTDNAVLTRQREIAIEHVLFKLIEYVEQRQAGFLDFVEGSLEHLGDNASDETKDDEAVREIARRLITGARHEIGSPTR</sequence>
<protein>
    <submittedName>
        <fullName evidence="1">Uncharacterized protein</fullName>
    </submittedName>
</protein>
<evidence type="ECO:0000313" key="1">
    <source>
        <dbReference type="EMBL" id="MBB4860716.1"/>
    </source>
</evidence>
<organism evidence="1 2">
    <name type="scientific">Novosphingobium chloroacetimidivorans</name>
    <dbReference type="NCBI Taxonomy" id="1428314"/>
    <lineage>
        <taxon>Bacteria</taxon>
        <taxon>Pseudomonadati</taxon>
        <taxon>Pseudomonadota</taxon>
        <taxon>Alphaproteobacteria</taxon>
        <taxon>Sphingomonadales</taxon>
        <taxon>Sphingomonadaceae</taxon>
        <taxon>Novosphingobium</taxon>
    </lineage>
</organism>
<gene>
    <name evidence="1" type="ORF">HNO88_004061</name>
</gene>
<dbReference type="EMBL" id="JACHLR010000029">
    <property type="protein sequence ID" value="MBB4860716.1"/>
    <property type="molecule type" value="Genomic_DNA"/>
</dbReference>
<dbReference type="Proteomes" id="UP000555448">
    <property type="component" value="Unassembled WGS sequence"/>
</dbReference>
<name>A0A7W7KE32_9SPHN</name>